<reference evidence="1" key="1">
    <citation type="journal article" date="2015" name="Nature">
        <title>Complex archaea that bridge the gap between prokaryotes and eukaryotes.</title>
        <authorList>
            <person name="Spang A."/>
            <person name="Saw J.H."/>
            <person name="Jorgensen S.L."/>
            <person name="Zaremba-Niedzwiedzka K."/>
            <person name="Martijn J."/>
            <person name="Lind A.E."/>
            <person name="van Eijk R."/>
            <person name="Schleper C."/>
            <person name="Guy L."/>
            <person name="Ettema T.J."/>
        </authorList>
    </citation>
    <scope>NUCLEOTIDE SEQUENCE</scope>
</reference>
<organism evidence="1">
    <name type="scientific">marine sediment metagenome</name>
    <dbReference type="NCBI Taxonomy" id="412755"/>
    <lineage>
        <taxon>unclassified sequences</taxon>
        <taxon>metagenomes</taxon>
        <taxon>ecological metagenomes</taxon>
    </lineage>
</organism>
<accession>A0A0F9BRV7</accession>
<sequence length="76" mass="8757">MTDLVERLREYQYPLEKVAYEAADAIEAATRMRNEIVGLCSLGEHHIREFAGNTNYNCLIDAVKEFDRVLEELDHG</sequence>
<name>A0A0F9BRV7_9ZZZZ</name>
<gene>
    <name evidence="1" type="ORF">LCGC14_2695060</name>
</gene>
<comment type="caution">
    <text evidence="1">The sequence shown here is derived from an EMBL/GenBank/DDBJ whole genome shotgun (WGS) entry which is preliminary data.</text>
</comment>
<evidence type="ECO:0000313" key="1">
    <source>
        <dbReference type="EMBL" id="KKK93219.1"/>
    </source>
</evidence>
<proteinExistence type="predicted"/>
<dbReference type="EMBL" id="LAZR01047866">
    <property type="protein sequence ID" value="KKK93219.1"/>
    <property type="molecule type" value="Genomic_DNA"/>
</dbReference>
<protein>
    <submittedName>
        <fullName evidence="1">Uncharacterized protein</fullName>
    </submittedName>
</protein>
<dbReference type="AlphaFoldDB" id="A0A0F9BRV7"/>